<evidence type="ECO:0000313" key="1">
    <source>
        <dbReference type="EMBL" id="KAL3393467.1"/>
    </source>
</evidence>
<evidence type="ECO:0000313" key="2">
    <source>
        <dbReference type="Proteomes" id="UP001627154"/>
    </source>
</evidence>
<sequence length="110" mass="12768">MSRWAVKSQKHKYKVVERKGTFDYVPGTLWRVNPTVKLTAEKFNEDHNAIHLNSHIVNEDEELRKAKFKEETHDEESEVVLRKNASGNIVFSAPPRTNVANEQQVANRVR</sequence>
<name>A0ABD2WKV0_9HYME</name>
<accession>A0ABD2WKV0</accession>
<gene>
    <name evidence="1" type="ORF">TKK_012141</name>
</gene>
<protein>
    <submittedName>
        <fullName evidence="1">Uncharacterized protein</fullName>
    </submittedName>
</protein>
<dbReference type="Proteomes" id="UP001627154">
    <property type="component" value="Unassembled WGS sequence"/>
</dbReference>
<organism evidence="1 2">
    <name type="scientific">Trichogramma kaykai</name>
    <dbReference type="NCBI Taxonomy" id="54128"/>
    <lineage>
        <taxon>Eukaryota</taxon>
        <taxon>Metazoa</taxon>
        <taxon>Ecdysozoa</taxon>
        <taxon>Arthropoda</taxon>
        <taxon>Hexapoda</taxon>
        <taxon>Insecta</taxon>
        <taxon>Pterygota</taxon>
        <taxon>Neoptera</taxon>
        <taxon>Endopterygota</taxon>
        <taxon>Hymenoptera</taxon>
        <taxon>Apocrita</taxon>
        <taxon>Proctotrupomorpha</taxon>
        <taxon>Chalcidoidea</taxon>
        <taxon>Trichogrammatidae</taxon>
        <taxon>Trichogramma</taxon>
    </lineage>
</organism>
<comment type="caution">
    <text evidence="1">The sequence shown here is derived from an EMBL/GenBank/DDBJ whole genome shotgun (WGS) entry which is preliminary data.</text>
</comment>
<dbReference type="AlphaFoldDB" id="A0ABD2WKV0"/>
<keyword evidence="2" id="KW-1185">Reference proteome</keyword>
<proteinExistence type="predicted"/>
<reference evidence="1 2" key="1">
    <citation type="journal article" date="2024" name="bioRxiv">
        <title>A reference genome for Trichogramma kaykai: A tiny desert-dwelling parasitoid wasp with competing sex-ratio distorters.</title>
        <authorList>
            <person name="Culotta J."/>
            <person name="Lindsey A.R."/>
        </authorList>
    </citation>
    <scope>NUCLEOTIDE SEQUENCE [LARGE SCALE GENOMIC DNA]</scope>
    <source>
        <strain evidence="1 2">KSX58</strain>
    </source>
</reference>
<dbReference type="EMBL" id="JBJJXI010000097">
    <property type="protein sequence ID" value="KAL3393467.1"/>
    <property type="molecule type" value="Genomic_DNA"/>
</dbReference>